<dbReference type="PROSITE" id="PS50930">
    <property type="entry name" value="HTH_LYTTR"/>
    <property type="match status" value="1"/>
</dbReference>
<dbReference type="EMBL" id="JBHTLP010000008">
    <property type="protein sequence ID" value="MFD1141964.1"/>
    <property type="molecule type" value="Genomic_DNA"/>
</dbReference>
<dbReference type="RefSeq" id="WP_265992469.1">
    <property type="nucleotide sequence ID" value="NZ_CP110973.1"/>
</dbReference>
<dbReference type="Gene3D" id="3.40.50.2300">
    <property type="match status" value="1"/>
</dbReference>
<proteinExistence type="predicted"/>
<dbReference type="InterPro" id="IPR011006">
    <property type="entry name" value="CheY-like_superfamily"/>
</dbReference>
<keyword evidence="5" id="KW-1185">Reference proteome</keyword>
<evidence type="ECO:0000259" key="2">
    <source>
        <dbReference type="PROSITE" id="PS50110"/>
    </source>
</evidence>
<dbReference type="Gene3D" id="2.40.50.1020">
    <property type="entry name" value="LytTr DNA-binding domain"/>
    <property type="match status" value="1"/>
</dbReference>
<evidence type="ECO:0000313" key="4">
    <source>
        <dbReference type="EMBL" id="MFD1141964.1"/>
    </source>
</evidence>
<dbReference type="PANTHER" id="PTHR37299">
    <property type="entry name" value="TRANSCRIPTIONAL REGULATOR-RELATED"/>
    <property type="match status" value="1"/>
</dbReference>
<dbReference type="Pfam" id="PF04397">
    <property type="entry name" value="LytTR"/>
    <property type="match status" value="1"/>
</dbReference>
<reference evidence="5" key="1">
    <citation type="journal article" date="2019" name="Int. J. Syst. Evol. Microbiol.">
        <title>The Global Catalogue of Microorganisms (GCM) 10K type strain sequencing project: providing services to taxonomists for standard genome sequencing and annotation.</title>
        <authorList>
            <consortium name="The Broad Institute Genomics Platform"/>
            <consortium name="The Broad Institute Genome Sequencing Center for Infectious Disease"/>
            <person name="Wu L."/>
            <person name="Ma J."/>
        </authorList>
    </citation>
    <scope>NUCLEOTIDE SEQUENCE [LARGE SCALE GENOMIC DNA]</scope>
    <source>
        <strain evidence="5">CCUG 55608</strain>
    </source>
</reference>
<feature type="domain" description="HTH LytTR-type" evidence="3">
    <location>
        <begin position="138"/>
        <end position="205"/>
    </location>
</feature>
<dbReference type="Proteomes" id="UP001597116">
    <property type="component" value="Unassembled WGS sequence"/>
</dbReference>
<dbReference type="InterPro" id="IPR046947">
    <property type="entry name" value="LytR-like"/>
</dbReference>
<dbReference type="InterPro" id="IPR001789">
    <property type="entry name" value="Sig_transdc_resp-reg_receiver"/>
</dbReference>
<dbReference type="PROSITE" id="PS50110">
    <property type="entry name" value="RESPONSE_REGULATORY"/>
    <property type="match status" value="1"/>
</dbReference>
<evidence type="ECO:0000259" key="3">
    <source>
        <dbReference type="PROSITE" id="PS50930"/>
    </source>
</evidence>
<gene>
    <name evidence="4" type="ORF">ACFQ4C_12630</name>
</gene>
<evidence type="ECO:0000256" key="1">
    <source>
        <dbReference type="PROSITE-ProRule" id="PRU00169"/>
    </source>
</evidence>
<comment type="caution">
    <text evidence="4">The sequence shown here is derived from an EMBL/GenBank/DDBJ whole genome shotgun (WGS) entry which is preliminary data.</text>
</comment>
<dbReference type="SMART" id="SM00448">
    <property type="entry name" value="REC"/>
    <property type="match status" value="1"/>
</dbReference>
<name>A0ABW3Q7P6_9BACT</name>
<keyword evidence="1" id="KW-0597">Phosphoprotein</keyword>
<protein>
    <submittedName>
        <fullName evidence="4">LytR/AlgR family response regulator transcription factor</fullName>
    </submittedName>
</protein>
<dbReference type="PANTHER" id="PTHR37299:SF1">
    <property type="entry name" value="STAGE 0 SPORULATION PROTEIN A HOMOLOG"/>
    <property type="match status" value="1"/>
</dbReference>
<dbReference type="SMART" id="SM00850">
    <property type="entry name" value="LytTR"/>
    <property type="match status" value="1"/>
</dbReference>
<dbReference type="Pfam" id="PF00072">
    <property type="entry name" value="Response_reg"/>
    <property type="match status" value="1"/>
</dbReference>
<evidence type="ECO:0000313" key="5">
    <source>
        <dbReference type="Proteomes" id="UP001597116"/>
    </source>
</evidence>
<organism evidence="4 5">
    <name type="scientific">Larkinella insperata</name>
    <dbReference type="NCBI Taxonomy" id="332158"/>
    <lineage>
        <taxon>Bacteria</taxon>
        <taxon>Pseudomonadati</taxon>
        <taxon>Bacteroidota</taxon>
        <taxon>Cytophagia</taxon>
        <taxon>Cytophagales</taxon>
        <taxon>Spirosomataceae</taxon>
        <taxon>Larkinella</taxon>
    </lineage>
</organism>
<accession>A0ABW3Q7P6</accession>
<feature type="modified residue" description="4-aspartylphosphate" evidence="1">
    <location>
        <position position="54"/>
    </location>
</feature>
<dbReference type="InterPro" id="IPR007492">
    <property type="entry name" value="LytTR_DNA-bd_dom"/>
</dbReference>
<dbReference type="SUPFAM" id="SSF52172">
    <property type="entry name" value="CheY-like"/>
    <property type="match status" value="1"/>
</dbReference>
<feature type="domain" description="Response regulatory" evidence="2">
    <location>
        <begin position="3"/>
        <end position="114"/>
    </location>
</feature>
<sequence length="241" mass="27959">MKKCLIIEDEPLALSLLESYVRQVDGLTLVKSYTNAVEAFTFLQSKAVDLLFLDIELPQISGLDLLKSLKNRPPVIMTTAYRDYAVDAYDLDVVDYLLKPVTFERFLRSISKVYQGSQSASVEMAANPLTHDFDRAYIFLREDREMVKVYLKDILYIESLRDYVRVKTHDRQIITYQKISYLEQKLPENKFIRVHRSFMVAIEKVTAFTPLSVQIGEKTLPLGRNYKQQALKAFHSENVML</sequence>